<keyword evidence="1" id="KW-0808">Transferase</keyword>
<dbReference type="InterPro" id="IPR016035">
    <property type="entry name" value="Acyl_Trfase/lysoPLipase"/>
</dbReference>
<evidence type="ECO:0000256" key="2">
    <source>
        <dbReference type="ARBA" id="ARBA00023268"/>
    </source>
</evidence>
<dbReference type="InterPro" id="IPR049490">
    <property type="entry name" value="C883_1060-like_KR_N"/>
</dbReference>
<dbReference type="Gene3D" id="3.40.50.720">
    <property type="entry name" value="NAD(P)-binding Rossmann-like Domain"/>
    <property type="match status" value="1"/>
</dbReference>
<dbReference type="PANTHER" id="PTHR43775:SF51">
    <property type="entry name" value="INACTIVE PHENOLPHTHIOCEROL SYNTHESIS POLYKETIDE SYNTHASE TYPE I PKS1-RELATED"/>
    <property type="match status" value="1"/>
</dbReference>
<feature type="region of interest" description="Disordered" evidence="4">
    <location>
        <begin position="274"/>
        <end position="294"/>
    </location>
</feature>
<dbReference type="Gene3D" id="3.40.366.10">
    <property type="entry name" value="Malonyl-Coenzyme A Acyl Carrier Protein, domain 2"/>
    <property type="match status" value="1"/>
</dbReference>
<dbReference type="InterPro" id="IPR050091">
    <property type="entry name" value="PKS_NRPS_Biosynth_Enz"/>
</dbReference>
<dbReference type="SUPFAM" id="SSF52151">
    <property type="entry name" value="FabD/lysophospholipase-like"/>
    <property type="match status" value="1"/>
</dbReference>
<keyword evidence="7" id="KW-1185">Reference proteome</keyword>
<keyword evidence="2" id="KW-0511">Multifunctional enzyme</keyword>
<feature type="domain" description="Malonyl-CoA:ACP transacylase (MAT)" evidence="5">
    <location>
        <begin position="1"/>
        <end position="189"/>
    </location>
</feature>
<feature type="compositionally biased region" description="Polar residues" evidence="4">
    <location>
        <begin position="279"/>
        <end position="294"/>
    </location>
</feature>
<proteinExistence type="predicted"/>
<gene>
    <name evidence="6" type="ORF">WKI68_20905</name>
</gene>
<comment type="caution">
    <text evidence="6">The sequence shown here is derived from an EMBL/GenBank/DDBJ whole genome shotgun (WGS) entry which is preliminary data.</text>
</comment>
<protein>
    <submittedName>
        <fullName evidence="6">Acyltransferase domain-containing protein</fullName>
    </submittedName>
</protein>
<evidence type="ECO:0000259" key="5">
    <source>
        <dbReference type="SMART" id="SM00827"/>
    </source>
</evidence>
<name>A0ABU8U5M0_9ACTN</name>
<dbReference type="PANTHER" id="PTHR43775">
    <property type="entry name" value="FATTY ACID SYNTHASE"/>
    <property type="match status" value="1"/>
</dbReference>
<dbReference type="InterPro" id="IPR001227">
    <property type="entry name" value="Ac_transferase_dom_sf"/>
</dbReference>
<dbReference type="SUPFAM" id="SSF55048">
    <property type="entry name" value="Probable ACP-binding domain of malonyl-CoA ACP transacylase"/>
    <property type="match status" value="1"/>
</dbReference>
<evidence type="ECO:0000256" key="4">
    <source>
        <dbReference type="SAM" id="MobiDB-lite"/>
    </source>
</evidence>
<dbReference type="InterPro" id="IPR014043">
    <property type="entry name" value="Acyl_transferase_dom"/>
</dbReference>
<organism evidence="6 7">
    <name type="scientific">Streptomyces caledonius</name>
    <dbReference type="NCBI Taxonomy" id="3134107"/>
    <lineage>
        <taxon>Bacteria</taxon>
        <taxon>Bacillati</taxon>
        <taxon>Actinomycetota</taxon>
        <taxon>Actinomycetes</taxon>
        <taxon>Kitasatosporales</taxon>
        <taxon>Streptomycetaceae</taxon>
        <taxon>Streptomyces</taxon>
    </lineage>
</organism>
<evidence type="ECO:0000256" key="3">
    <source>
        <dbReference type="ARBA" id="ARBA00023315"/>
    </source>
</evidence>
<dbReference type="SMART" id="SM00827">
    <property type="entry name" value="PKS_AT"/>
    <property type="match status" value="1"/>
</dbReference>
<sequence length="471" mass="50359">MFSLEDILRVVARRARLMQDLAPGRMLSVLLDEEALTRALDGRATIAAVNAPGSCVVAGTPEEVAEARRVLEAQGASVRELETSHAFHTALVEPALPGLEEVLRSVTLNAPRIPFLSNVTGTWITEEQATDPAYWVAHTRRPVRFSDGVAALAQRGPAVFVEVGPGSQLGGLVKTHPEPGPVVTLLRKPRAGAEAPAENRAVREGLAELWRHGVTVDWTALHTDGERRRVPLPAYPFQGRSFLLPKPTKTTGVRTDSARWTYAPVWHRAPLAAAPEQTAPEQTAPEQTAPEQSGPATWLVLSDERGLTGDLVAALRERGESVTTVAKAAAYARTSEHGFDADPADAGHLGRILGELRQDGLTPDRIVHAWAVTGPEGTGPSGAEDRYADGLATGFHSLVALAQALGESGTDTPVRVDVLTDRLQDAHGSAVTRPERAALYGAVTVLPQEYTWLTCRSIDVLPRRTPPSGPG</sequence>
<reference evidence="6 7" key="1">
    <citation type="submission" date="2024-03" db="EMBL/GenBank/DDBJ databases">
        <title>Novel Streptomyces species of biotechnological and ecological value are a feature of Machair soil.</title>
        <authorList>
            <person name="Prole J.R."/>
            <person name="Goodfellow M."/>
            <person name="Allenby N."/>
            <person name="Ward A.C."/>
        </authorList>
    </citation>
    <scope>NUCLEOTIDE SEQUENCE [LARGE SCALE GENOMIC DNA]</scope>
    <source>
        <strain evidence="6 7">MS1.HAVA.3</strain>
    </source>
</reference>
<dbReference type="InterPro" id="IPR036291">
    <property type="entry name" value="NAD(P)-bd_dom_sf"/>
</dbReference>
<dbReference type="InterPro" id="IPR016036">
    <property type="entry name" value="Malonyl_transacylase_ACP-bd"/>
</dbReference>
<evidence type="ECO:0000313" key="6">
    <source>
        <dbReference type="EMBL" id="MEJ8643183.1"/>
    </source>
</evidence>
<dbReference type="EMBL" id="JBBKAM010000002">
    <property type="protein sequence ID" value="MEJ8643183.1"/>
    <property type="molecule type" value="Genomic_DNA"/>
</dbReference>
<accession>A0ABU8U5M0</accession>
<dbReference type="Pfam" id="PF00698">
    <property type="entry name" value="Acyl_transf_1"/>
    <property type="match status" value="1"/>
</dbReference>
<dbReference type="SUPFAM" id="SSF51735">
    <property type="entry name" value="NAD(P)-binding Rossmann-fold domains"/>
    <property type="match status" value="1"/>
</dbReference>
<dbReference type="Pfam" id="PF21394">
    <property type="entry name" value="Beta-ketacyl_N"/>
    <property type="match status" value="1"/>
</dbReference>
<evidence type="ECO:0000256" key="1">
    <source>
        <dbReference type="ARBA" id="ARBA00022679"/>
    </source>
</evidence>
<evidence type="ECO:0000313" key="7">
    <source>
        <dbReference type="Proteomes" id="UP001382904"/>
    </source>
</evidence>
<dbReference type="GO" id="GO:0016746">
    <property type="term" value="F:acyltransferase activity"/>
    <property type="evidence" value="ECO:0007669"/>
    <property type="project" value="UniProtKB-KW"/>
</dbReference>
<dbReference type="Proteomes" id="UP001382904">
    <property type="component" value="Unassembled WGS sequence"/>
</dbReference>
<keyword evidence="3 6" id="KW-0012">Acyltransferase</keyword>